<evidence type="ECO:0000313" key="1">
    <source>
        <dbReference type="EMBL" id="BAU33422.1"/>
    </source>
</evidence>
<evidence type="ECO:0000313" key="2">
    <source>
        <dbReference type="Proteomes" id="UP000218965"/>
    </source>
</evidence>
<dbReference type="Proteomes" id="UP000218965">
    <property type="component" value="Chromosome"/>
</dbReference>
<dbReference type="EMBL" id="AP017315">
    <property type="protein sequence ID" value="BAU33422.1"/>
    <property type="molecule type" value="Genomic_DNA"/>
</dbReference>
<reference evidence="2" key="1">
    <citation type="submission" date="2015-12" db="EMBL/GenBank/DDBJ databases">
        <authorList>
            <person name="Shamseldin A."/>
            <person name="Moawad H."/>
            <person name="Abd El-Rahim W.M."/>
            <person name="Sadowsky M.J."/>
        </authorList>
    </citation>
    <scope>NUCLEOTIDE SEQUENCE [LARGE SCALE GENOMIC DNA]</scope>
    <source>
        <strain evidence="2">JAM AC0309</strain>
    </source>
</reference>
<accession>A0A0U5BJX0</accession>
<reference evidence="1 2" key="2">
    <citation type="submission" date="2016-01" db="EMBL/GenBank/DDBJ databases">
        <title>Microcella alkaliphila JAM AC0309 whole genome shotgun sequence.</title>
        <authorList>
            <person name="Kurata A."/>
            <person name="Hirose Y."/>
            <person name="Kishimoto N."/>
            <person name="Kobayashi T."/>
        </authorList>
    </citation>
    <scope>NUCLEOTIDE SEQUENCE [LARGE SCALE GENOMIC DNA]</scope>
    <source>
        <strain evidence="1 2">JAM AC0309</strain>
    </source>
</reference>
<dbReference type="AlphaFoldDB" id="A0A0U5BJX0"/>
<proteinExistence type="predicted"/>
<name>A0A0U5BJX0_9MICO</name>
<dbReference type="KEGG" id="malk:MalAC0309_2587"/>
<dbReference type="OrthoDB" id="2594539at2"/>
<dbReference type="RefSeq" id="WP_096423139.1">
    <property type="nucleotide sequence ID" value="NZ_AP017315.1"/>
</dbReference>
<organism evidence="1 2">
    <name type="scientific">Microcella alkaliphila</name>
    <dbReference type="NCBI Taxonomy" id="279828"/>
    <lineage>
        <taxon>Bacteria</taxon>
        <taxon>Bacillati</taxon>
        <taxon>Actinomycetota</taxon>
        <taxon>Actinomycetes</taxon>
        <taxon>Micrococcales</taxon>
        <taxon>Microbacteriaceae</taxon>
        <taxon>Microcella</taxon>
    </lineage>
</organism>
<sequence length="177" mass="19914">MSRERDARASAGWNPRYAGGFDGFDAFIRHRGGIVRRSDLLQAGWTDDELRIAYGYWGRPERLRHGWYCVPELPDDVRRAWKAGGPLACISAIRWYAGEPIGDTIHIAMHDHRHPRHRHAHAHGHSQAAAFAAPVIHWHDADDAAENAWAVPLELAHRQAATCAAARRDELARLSRG</sequence>
<gene>
    <name evidence="1" type="ORF">MalAC0309_2587</name>
</gene>
<protein>
    <submittedName>
        <fullName evidence="1">Uncharacterized protein</fullName>
    </submittedName>
</protein>